<organism evidence="4 5">
    <name type="scientific">Thalassoglobus neptunius</name>
    <dbReference type="NCBI Taxonomy" id="1938619"/>
    <lineage>
        <taxon>Bacteria</taxon>
        <taxon>Pseudomonadati</taxon>
        <taxon>Planctomycetota</taxon>
        <taxon>Planctomycetia</taxon>
        <taxon>Planctomycetales</taxon>
        <taxon>Planctomycetaceae</taxon>
        <taxon>Thalassoglobus</taxon>
    </lineage>
</organism>
<keyword evidence="5" id="KW-1185">Reference proteome</keyword>
<sequence>MSDQYRVELEIFTGPLDLLLYLVRRNEVDIKDLPIGEIAQQFQDFLMVLQHLDLDLVGDFVVMASTLVEIKSRMVLPNETSEDEPELSAESQDPRSDLVLQLLEYKKFKDAALALQERAAEWQERYPRLANERPSTGKDPSIDRIKEVELWDLVSALGRILKKQDVESESTIRYDETPIQTYVEQISLRVQAEQEVKFSTLFEKETIRSKIIGIFLAVLELVRHHGYRAEQNEDFAEIVIRPPVPEEE</sequence>
<name>A0A5C5WPG5_9PLAN</name>
<keyword evidence="2" id="KW-0132">Cell division</keyword>
<keyword evidence="2" id="KW-0131">Cell cycle</keyword>
<dbReference type="GO" id="GO:0007059">
    <property type="term" value="P:chromosome segregation"/>
    <property type="evidence" value="ECO:0007669"/>
    <property type="project" value="UniProtKB-UniRule"/>
</dbReference>
<comment type="caution">
    <text evidence="4">The sequence shown here is derived from an EMBL/GenBank/DDBJ whole genome shotgun (WGS) entry which is preliminary data.</text>
</comment>
<dbReference type="GO" id="GO:0006260">
    <property type="term" value="P:DNA replication"/>
    <property type="evidence" value="ECO:0007669"/>
    <property type="project" value="UniProtKB-UniRule"/>
</dbReference>
<gene>
    <name evidence="2 4" type="primary">scpA</name>
    <name evidence="4" type="ORF">KOR42_31560</name>
</gene>
<evidence type="ECO:0000313" key="4">
    <source>
        <dbReference type="EMBL" id="TWT52059.1"/>
    </source>
</evidence>
<dbReference type="HAMAP" id="MF_01805">
    <property type="entry name" value="ScpA"/>
    <property type="match status" value="1"/>
</dbReference>
<dbReference type="GO" id="GO:0005737">
    <property type="term" value="C:cytoplasm"/>
    <property type="evidence" value="ECO:0007669"/>
    <property type="project" value="UniProtKB-SubCell"/>
</dbReference>
<dbReference type="Proteomes" id="UP000317243">
    <property type="component" value="Unassembled WGS sequence"/>
</dbReference>
<dbReference type="Gene3D" id="6.10.250.2410">
    <property type="match status" value="1"/>
</dbReference>
<dbReference type="EMBL" id="SIHI01000008">
    <property type="protein sequence ID" value="TWT52059.1"/>
    <property type="molecule type" value="Genomic_DNA"/>
</dbReference>
<evidence type="ECO:0000256" key="1">
    <source>
        <dbReference type="ARBA" id="ARBA00044777"/>
    </source>
</evidence>
<keyword evidence="2" id="KW-0159">Chromosome partition</keyword>
<dbReference type="AlphaFoldDB" id="A0A5C5WPG5"/>
<evidence type="ECO:0000256" key="2">
    <source>
        <dbReference type="HAMAP-Rule" id="MF_01805"/>
    </source>
</evidence>
<dbReference type="PANTHER" id="PTHR33969">
    <property type="entry name" value="SEGREGATION AND CONDENSATION PROTEIN A"/>
    <property type="match status" value="1"/>
</dbReference>
<accession>A0A5C5WPG5</accession>
<comment type="subcellular location">
    <subcellularLocation>
        <location evidence="2">Cytoplasm</location>
    </subcellularLocation>
    <text evidence="2">Associated with two foci at the outer edges of the nucleoid region in young cells, and at four foci within both cell halves in older cells.</text>
</comment>
<dbReference type="Pfam" id="PF02616">
    <property type="entry name" value="SMC_ScpA"/>
    <property type="match status" value="1"/>
</dbReference>
<comment type="subunit">
    <text evidence="2">Component of a cohesin-like complex composed of ScpA, ScpB and the Smc homodimer, in which ScpA and ScpB bind to the head domain of Smc. The presence of the three proteins is required for the association of the complex with DNA.</text>
</comment>
<comment type="similarity">
    <text evidence="2">Belongs to the ScpA family.</text>
</comment>
<feature type="coiled-coil region" evidence="3">
    <location>
        <begin position="105"/>
        <end position="132"/>
    </location>
</feature>
<keyword evidence="2" id="KW-0963">Cytoplasm</keyword>
<dbReference type="InterPro" id="IPR023093">
    <property type="entry name" value="ScpA-like_C"/>
</dbReference>
<dbReference type="InterPro" id="IPR003768">
    <property type="entry name" value="ScpA"/>
</dbReference>
<evidence type="ECO:0000313" key="5">
    <source>
        <dbReference type="Proteomes" id="UP000317243"/>
    </source>
</evidence>
<dbReference type="OrthoDB" id="9811016at2"/>
<reference evidence="4 5" key="1">
    <citation type="submission" date="2019-02" db="EMBL/GenBank/DDBJ databases">
        <title>Deep-cultivation of Planctomycetes and their phenomic and genomic characterization uncovers novel biology.</title>
        <authorList>
            <person name="Wiegand S."/>
            <person name="Jogler M."/>
            <person name="Boedeker C."/>
            <person name="Pinto D."/>
            <person name="Vollmers J."/>
            <person name="Rivas-Marin E."/>
            <person name="Kohn T."/>
            <person name="Peeters S.H."/>
            <person name="Heuer A."/>
            <person name="Rast P."/>
            <person name="Oberbeckmann S."/>
            <person name="Bunk B."/>
            <person name="Jeske O."/>
            <person name="Meyerdierks A."/>
            <person name="Storesund J.E."/>
            <person name="Kallscheuer N."/>
            <person name="Luecker S."/>
            <person name="Lage O.M."/>
            <person name="Pohl T."/>
            <person name="Merkel B.J."/>
            <person name="Hornburger P."/>
            <person name="Mueller R.-W."/>
            <person name="Bruemmer F."/>
            <person name="Labrenz M."/>
            <person name="Spormann A.M."/>
            <person name="Op Den Camp H."/>
            <person name="Overmann J."/>
            <person name="Amann R."/>
            <person name="Jetten M.S.M."/>
            <person name="Mascher T."/>
            <person name="Medema M.H."/>
            <person name="Devos D.P."/>
            <person name="Kaster A.-K."/>
            <person name="Ovreas L."/>
            <person name="Rohde M."/>
            <person name="Galperin M.Y."/>
            <person name="Jogler C."/>
        </authorList>
    </citation>
    <scope>NUCLEOTIDE SEQUENCE [LARGE SCALE GENOMIC DNA]</scope>
    <source>
        <strain evidence="4 5">KOR42</strain>
    </source>
</reference>
<dbReference type="RefSeq" id="WP_146510642.1">
    <property type="nucleotide sequence ID" value="NZ_SIHI01000008.1"/>
</dbReference>
<dbReference type="Gene3D" id="1.10.10.580">
    <property type="entry name" value="Structural maintenance of chromosome 1. Chain E"/>
    <property type="match status" value="1"/>
</dbReference>
<dbReference type="GO" id="GO:0051301">
    <property type="term" value="P:cell division"/>
    <property type="evidence" value="ECO:0007669"/>
    <property type="project" value="UniProtKB-KW"/>
</dbReference>
<proteinExistence type="inferred from homology"/>
<evidence type="ECO:0000256" key="3">
    <source>
        <dbReference type="SAM" id="Coils"/>
    </source>
</evidence>
<comment type="function">
    <text evidence="2">Participates in chromosomal partition during cell division. May act via the formation of a condensin-like complex containing Smc and ScpB that pull DNA away from mid-cell into both cell halves.</text>
</comment>
<protein>
    <recommendedName>
        <fullName evidence="1 2">Segregation and condensation protein A</fullName>
    </recommendedName>
</protein>
<dbReference type="PANTHER" id="PTHR33969:SF2">
    <property type="entry name" value="SEGREGATION AND CONDENSATION PROTEIN A"/>
    <property type="match status" value="1"/>
</dbReference>
<keyword evidence="3" id="KW-0175">Coiled coil</keyword>